<dbReference type="InterPro" id="IPR005797">
    <property type="entry name" value="Cyt_b/b6_N"/>
</dbReference>
<keyword evidence="13 17" id="KW-0408">Iron</keyword>
<evidence type="ECO:0000256" key="15">
    <source>
        <dbReference type="ARBA" id="ARBA00023128"/>
    </source>
</evidence>
<dbReference type="InterPro" id="IPR036150">
    <property type="entry name" value="Cyt_b/b6_C_sf"/>
</dbReference>
<evidence type="ECO:0000256" key="7">
    <source>
        <dbReference type="ARBA" id="ARBA00022660"/>
    </source>
</evidence>
<feature type="transmembrane region" description="Helical" evidence="17">
    <location>
        <begin position="33"/>
        <end position="53"/>
    </location>
</feature>
<name>A0A0A7DSZ6_DEMFO</name>
<dbReference type="Pfam" id="PF00033">
    <property type="entry name" value="Cytochrome_B"/>
    <property type="match status" value="1"/>
</dbReference>
<comment type="function">
    <text evidence="1 17">Component of the ubiquinol-cytochrome c reductase complex (complex III or cytochrome b-c1 complex) that is part of the mitochondrial respiratory chain. The b-c1 complex mediates electron transfer from ubiquinol to cytochrome c. Contributes to the generation of a proton gradient across the mitochondrial membrane that is then used for ATP synthesis.</text>
</comment>
<dbReference type="EMBL" id="KM114226">
    <property type="protein sequence ID" value="AIW82497.1"/>
    <property type="molecule type" value="Genomic_DNA"/>
</dbReference>
<feature type="transmembrane region" description="Helical" evidence="17">
    <location>
        <begin position="137"/>
        <end position="154"/>
    </location>
</feature>
<accession>A0A0A7DSZ6</accession>
<keyword evidence="14" id="KW-0830">Ubiquinone</keyword>
<reference evidence="20" key="1">
    <citation type="journal article" date="2014" name="BMC Genomics">
        <title>Complete mitochondrial genomes of the human follicle mites Demodex brevis and D. folliculorum: novel gene arrangement, truncated tRNA genes, and ancient divergence between species.</title>
        <authorList>
            <person name="Palopoli M.F."/>
            <person name="Minot S."/>
            <person name="Pei D."/>
            <person name="Satterly A."/>
            <person name="Endrizzi J."/>
        </authorList>
    </citation>
    <scope>NUCLEOTIDE SEQUENCE</scope>
</reference>
<comment type="similarity">
    <text evidence="17">Belongs to the cytochrome b family.</text>
</comment>
<evidence type="ECO:0000313" key="20">
    <source>
        <dbReference type="EMBL" id="AIW82497.1"/>
    </source>
</evidence>
<feature type="transmembrane region" description="Helical" evidence="17">
    <location>
        <begin position="174"/>
        <end position="197"/>
    </location>
</feature>
<gene>
    <name evidence="20" type="primary">CYTB</name>
</gene>
<evidence type="ECO:0000256" key="13">
    <source>
        <dbReference type="ARBA" id="ARBA00023004"/>
    </source>
</evidence>
<feature type="transmembrane region" description="Helical" evidence="17">
    <location>
        <begin position="228"/>
        <end position="247"/>
    </location>
</feature>
<evidence type="ECO:0000256" key="4">
    <source>
        <dbReference type="ARBA" id="ARBA00013531"/>
    </source>
</evidence>
<dbReference type="SUPFAM" id="SSF81648">
    <property type="entry name" value="a domain/subunit of cytochrome bc1 complex (Ubiquinol-cytochrome c reductase)"/>
    <property type="match status" value="1"/>
</dbReference>
<feature type="domain" description="Cytochrome b/b6 C-terminal region profile" evidence="19">
    <location>
        <begin position="207"/>
        <end position="358"/>
    </location>
</feature>
<keyword evidence="5 17" id="KW-0813">Transport</keyword>
<keyword evidence="15 17" id="KW-0496">Mitochondrion</keyword>
<comment type="cofactor">
    <cofactor evidence="17">
        <name>heme b</name>
        <dbReference type="ChEBI" id="CHEBI:60344"/>
    </cofactor>
    <text evidence="17">Binds 2 heme groups non-covalently.</text>
</comment>
<dbReference type="PANTHER" id="PTHR19271:SF16">
    <property type="entry name" value="CYTOCHROME B"/>
    <property type="match status" value="1"/>
</dbReference>
<evidence type="ECO:0000256" key="6">
    <source>
        <dbReference type="ARBA" id="ARBA00022617"/>
    </source>
</evidence>
<dbReference type="InterPro" id="IPR048259">
    <property type="entry name" value="Cytochrome_b_N_euk/bac"/>
</dbReference>
<feature type="transmembrane region" description="Helical" evidence="17">
    <location>
        <begin position="74"/>
        <end position="96"/>
    </location>
</feature>
<evidence type="ECO:0000256" key="10">
    <source>
        <dbReference type="ARBA" id="ARBA00022792"/>
    </source>
</evidence>
<dbReference type="AlphaFoldDB" id="A0A0A7DSZ6"/>
<keyword evidence="10" id="KW-0999">Mitochondrion inner membrane</keyword>
<dbReference type="GO" id="GO:0005743">
    <property type="term" value="C:mitochondrial inner membrane"/>
    <property type="evidence" value="ECO:0007669"/>
    <property type="project" value="UniProtKB-SubCell"/>
</dbReference>
<comment type="subcellular location">
    <subcellularLocation>
        <location evidence="2">Mitochondrion inner membrane</location>
        <topology evidence="2">Multi-pass membrane protein</topology>
    </subcellularLocation>
</comment>
<organism evidence="20">
    <name type="scientific">Demodex folliculorum</name>
    <name type="common">Face mite</name>
    <dbReference type="NCBI Taxonomy" id="481310"/>
    <lineage>
        <taxon>Eukaryota</taxon>
        <taxon>Metazoa</taxon>
        <taxon>Ecdysozoa</taxon>
        <taxon>Arthropoda</taxon>
        <taxon>Chelicerata</taxon>
        <taxon>Arachnida</taxon>
        <taxon>Acari</taxon>
        <taxon>Acariformes</taxon>
        <taxon>Trombidiformes</taxon>
        <taxon>Prostigmata</taxon>
        <taxon>Eleutherengona</taxon>
        <taxon>Raphignathae</taxon>
        <taxon>Cheyletoidea</taxon>
        <taxon>Demodicidae</taxon>
        <taxon>Demodex</taxon>
    </lineage>
</organism>
<dbReference type="PROSITE" id="PS51002">
    <property type="entry name" value="CYTB_NTER"/>
    <property type="match status" value="1"/>
</dbReference>
<evidence type="ECO:0000259" key="19">
    <source>
        <dbReference type="PROSITE" id="PS51003"/>
    </source>
</evidence>
<sequence length="358" mass="40559">MKNKNPTLELMKNNFIMLPTPSPITYSWNMGSLLGSILSIQILTGFFISMHYSPSLNTAFNSYMEISRDLSQGFMLKFSHSTGATLFFALIFTHIFRSLCNKSFKNSHTWMSGFMILMILMATAFMGYVLPWGQMSLWGATVITNLLSTVPIIGNKLTYWLWGGFSVENPTLNRFFSIHFLLPFVLAFMSIVHMSILHQMGSSSNLNLNINKDEISFKNFFSLKDMSSFTLLILTLLILSNSLNMMFLDPENFIPANPLSTPNHIMPEWYFLFAYAILRSIPNKLGGVMALIASLAILLILPLLKNPTLQNLSFNKTSSFFKMASFVILTFLGKQVIEEPFALMSKLTSIIYFMAMVN</sequence>
<dbReference type="GeneID" id="22833378"/>
<comment type="subunit">
    <text evidence="3">The main subunits of complex b-c1 are: cytochrome b, cytochrome c1 and the Rieske protein.</text>
</comment>
<evidence type="ECO:0000256" key="14">
    <source>
        <dbReference type="ARBA" id="ARBA00023075"/>
    </source>
</evidence>
<feature type="transmembrane region" description="Helical" evidence="17">
    <location>
        <begin position="285"/>
        <end position="304"/>
    </location>
</feature>
<dbReference type="InterPro" id="IPR016174">
    <property type="entry name" value="Di-haem_cyt_TM"/>
</dbReference>
<dbReference type="InterPro" id="IPR027387">
    <property type="entry name" value="Cytb/b6-like_sf"/>
</dbReference>
<evidence type="ECO:0000256" key="2">
    <source>
        <dbReference type="ARBA" id="ARBA00004448"/>
    </source>
</evidence>
<feature type="domain" description="Cytochrome b/b6 N-terminal region profile" evidence="18">
    <location>
        <begin position="1"/>
        <end position="206"/>
    </location>
</feature>
<evidence type="ECO:0000256" key="8">
    <source>
        <dbReference type="ARBA" id="ARBA00022692"/>
    </source>
</evidence>
<dbReference type="GO" id="GO:0008121">
    <property type="term" value="F:quinol-cytochrome-c reductase activity"/>
    <property type="evidence" value="ECO:0007669"/>
    <property type="project" value="TreeGrafter"/>
</dbReference>
<evidence type="ECO:0000256" key="3">
    <source>
        <dbReference type="ARBA" id="ARBA00011649"/>
    </source>
</evidence>
<dbReference type="GO" id="GO:0006122">
    <property type="term" value="P:mitochondrial electron transport, ubiquinol to cytochrome c"/>
    <property type="evidence" value="ECO:0007669"/>
    <property type="project" value="TreeGrafter"/>
</dbReference>
<dbReference type="GO" id="GO:0016491">
    <property type="term" value="F:oxidoreductase activity"/>
    <property type="evidence" value="ECO:0007669"/>
    <property type="project" value="UniProtKB-UniRule"/>
</dbReference>
<keyword evidence="6 17" id="KW-0349">Heme</keyword>
<keyword evidence="7 17" id="KW-0679">Respiratory chain</keyword>
<dbReference type="Pfam" id="PF00032">
    <property type="entry name" value="Cytochrom_B_C"/>
    <property type="match status" value="1"/>
</dbReference>
<dbReference type="Gene3D" id="1.20.810.10">
    <property type="entry name" value="Cytochrome Bc1 Complex, Chain C"/>
    <property type="match status" value="1"/>
</dbReference>
<evidence type="ECO:0000256" key="11">
    <source>
        <dbReference type="ARBA" id="ARBA00022982"/>
    </source>
</evidence>
<evidence type="ECO:0000256" key="12">
    <source>
        <dbReference type="ARBA" id="ARBA00022989"/>
    </source>
</evidence>
<dbReference type="GO" id="GO:0046872">
    <property type="term" value="F:metal ion binding"/>
    <property type="evidence" value="ECO:0007669"/>
    <property type="project" value="UniProtKB-UniRule"/>
</dbReference>
<evidence type="ECO:0000259" key="18">
    <source>
        <dbReference type="PROSITE" id="PS51002"/>
    </source>
</evidence>
<keyword evidence="11 17" id="KW-0249">Electron transport</keyword>
<feature type="transmembrane region" description="Helical" evidence="17">
    <location>
        <begin position="108"/>
        <end position="130"/>
    </location>
</feature>
<dbReference type="SUPFAM" id="SSF81342">
    <property type="entry name" value="Transmembrane di-heme cytochromes"/>
    <property type="match status" value="1"/>
</dbReference>
<evidence type="ECO:0000256" key="5">
    <source>
        <dbReference type="ARBA" id="ARBA00022448"/>
    </source>
</evidence>
<evidence type="ECO:0000256" key="16">
    <source>
        <dbReference type="ARBA" id="ARBA00023136"/>
    </source>
</evidence>
<evidence type="ECO:0000256" key="1">
    <source>
        <dbReference type="ARBA" id="ARBA00002566"/>
    </source>
</evidence>
<dbReference type="RefSeq" id="YP_009114845.1">
    <property type="nucleotide sequence ID" value="NC_026102.1"/>
</dbReference>
<dbReference type="CDD" id="cd00284">
    <property type="entry name" value="Cytochrome_b_N"/>
    <property type="match status" value="1"/>
</dbReference>
<protein>
    <recommendedName>
        <fullName evidence="4 17">Cytochrome b</fullName>
    </recommendedName>
</protein>
<proteinExistence type="inferred from homology"/>
<dbReference type="PANTHER" id="PTHR19271">
    <property type="entry name" value="CYTOCHROME B"/>
    <property type="match status" value="1"/>
</dbReference>
<dbReference type="InterPro" id="IPR005798">
    <property type="entry name" value="Cyt_b/b6_C"/>
</dbReference>
<dbReference type="PROSITE" id="PS51003">
    <property type="entry name" value="CYTB_CTER"/>
    <property type="match status" value="1"/>
</dbReference>
<keyword evidence="12 17" id="KW-1133">Transmembrane helix</keyword>
<evidence type="ECO:0000256" key="17">
    <source>
        <dbReference type="RuleBase" id="RU362117"/>
    </source>
</evidence>
<evidence type="ECO:0000256" key="9">
    <source>
        <dbReference type="ARBA" id="ARBA00022723"/>
    </source>
</evidence>
<dbReference type="CTD" id="4519"/>
<geneLocation type="mitochondrion" evidence="20"/>
<keyword evidence="9 17" id="KW-0479">Metal-binding</keyword>
<keyword evidence="8 17" id="KW-0812">Transmembrane</keyword>
<keyword evidence="16 17" id="KW-0472">Membrane</keyword>